<dbReference type="PROSITE" id="PS51257">
    <property type="entry name" value="PROKAR_LIPOPROTEIN"/>
    <property type="match status" value="1"/>
</dbReference>
<organism evidence="1 2">
    <name type="scientific">Vibrio harveyi</name>
    <name type="common">Beneckea harveyi</name>
    <dbReference type="NCBI Taxonomy" id="669"/>
    <lineage>
        <taxon>Bacteria</taxon>
        <taxon>Pseudomonadati</taxon>
        <taxon>Pseudomonadota</taxon>
        <taxon>Gammaproteobacteria</taxon>
        <taxon>Vibrionales</taxon>
        <taxon>Vibrionaceae</taxon>
        <taxon>Vibrio</taxon>
    </lineage>
</organism>
<evidence type="ECO:0000313" key="1">
    <source>
        <dbReference type="EMBL" id="RIV97979.1"/>
    </source>
</evidence>
<dbReference type="RefSeq" id="WP_114093228.1">
    <property type="nucleotide sequence ID" value="NZ_CP118576.1"/>
</dbReference>
<sequence length="453" mass="48825">MKQLKVLPLVAIISGLMVGCGGGGGGGGTSTPSDYVSLTFIQKVTTTTDNSATCTIFDKVSKDNVTTYTYARKASDVTVYIHDSKGNIIDTKHPDSNGVLSIDKYPLEANSYITVIDSPSDSDPFYKALSIQKEYLESQLIQVKRPQVGGCYSADITPVPQKGYILASTLNAQADSYQFLSSQEDSSIGTSNSKEVGKLADESVLVKGILNGKLSGYEFTNKLGSESAPSIATLESLDTDLGWTNLFVPTSNLESLNISLNKGIYSYPWVTPDVTAEEAFPISSIESEYHYQASGKLTTGWSFETVGEILGSLDVKLPDSLQTYDVKPSIIASGVNGVVRVTGVDSSNELVVRAKYTQSVNSPTIKTLEHVIVGKPTGSQLVIPDLTRTGLSSANPETLAVDAYEYDNLSEAQVQNLLAQYENEDTVALVVKPSQRAKHNTDIRTLKYTRLSR</sequence>
<dbReference type="EMBL" id="QOUW02000306">
    <property type="protein sequence ID" value="RIV97979.1"/>
    <property type="molecule type" value="Genomic_DNA"/>
</dbReference>
<name>A0A8B3DA12_VIBHA</name>
<accession>A0A8B3DA12</accession>
<reference evidence="1 2" key="1">
    <citation type="submission" date="2018-08" db="EMBL/GenBank/DDBJ databases">
        <title>Vibrio harveyi strains pathogenic to white snook Centropomus viridis Lockington (1877) and potential probiotic bacteria.</title>
        <authorList>
            <person name="Soto-Rodriguez S."/>
            <person name="Gomez-Gil B."/>
            <person name="Lozano-Olvera R."/>
        </authorList>
    </citation>
    <scope>NUCLEOTIDE SEQUENCE [LARGE SCALE GENOMIC DNA]</scope>
    <source>
        <strain evidence="1 2">CAIM 1508</strain>
    </source>
</reference>
<keyword evidence="1" id="KW-0282">Flagellum</keyword>
<keyword evidence="1" id="KW-0969">Cilium</keyword>
<dbReference type="AlphaFoldDB" id="A0A8B3DA12"/>
<protein>
    <submittedName>
        <fullName evidence="1">Flagellar sheath protein A</fullName>
    </submittedName>
</protein>
<comment type="caution">
    <text evidence="1">The sequence shown here is derived from an EMBL/GenBank/DDBJ whole genome shotgun (WGS) entry which is preliminary data.</text>
</comment>
<proteinExistence type="predicted"/>
<dbReference type="Proteomes" id="UP000253437">
    <property type="component" value="Unassembled WGS sequence"/>
</dbReference>
<gene>
    <name evidence="1" type="ORF">DS957_029090</name>
</gene>
<keyword evidence="1" id="KW-0966">Cell projection</keyword>
<evidence type="ECO:0000313" key="2">
    <source>
        <dbReference type="Proteomes" id="UP000253437"/>
    </source>
</evidence>